<keyword evidence="4" id="KW-0472">Membrane</keyword>
<keyword evidence="4" id="KW-1133">Transmembrane helix</keyword>
<reference evidence="5" key="1">
    <citation type="submission" date="2022-11" db="EMBL/GenBank/DDBJ databases">
        <title>Genome Resource of Sclerotinia nivalis Strain SnTB1, a Plant Pathogen Isolated from American Ginseng.</title>
        <authorList>
            <person name="Fan S."/>
        </authorList>
    </citation>
    <scope>NUCLEOTIDE SEQUENCE</scope>
    <source>
        <strain evidence="5">SnTB1</strain>
    </source>
</reference>
<evidence type="ECO:0000256" key="3">
    <source>
        <dbReference type="SAM" id="MobiDB-lite"/>
    </source>
</evidence>
<evidence type="ECO:0008006" key="7">
    <source>
        <dbReference type="Google" id="ProtNLM"/>
    </source>
</evidence>
<sequence length="631" mass="68073">MSIEGNLDIWRNSRRNFTNNLVYKNDKMQKGNGMKAVEMLRRAQNDIPSGLDPVKNMCQRWFHSSIMKNDILYIYGGYETFVESNNHGAITGNVTIGTNNYMISVGMNESWNWTMASASLPLVSEQVFVPDSESPNAFSSVVLNGALFSGSPGGNQIYLYGGTEKSMNTSFYGYTDPTSPNQTLLSYDVTQNQWESINVDSTIPEKPSSGSSADVPDQGLGFYFNGEINHGSSTETTSIPEGSSVPLEGMVMLNMTDNTTRNISTGAIDTNSRTGGILQYIPGIGENGKGILIQFGGMYRQAGNLSDELGTLAPMDQINIFDINSVYDGGNGTWYTQQASGNLPPRRIDSCTVVAAAPDNSSYNVYLYGGQDGDSVSYDDVFVLSLPSFTWIQVYEAVPGSPRFGHTCHLVGNRQMLTVGGAQKKYSSYCDWESSGVAIYDMYALSWTSTFYHDANSYIVPGNITDAIGGNSSGFAQITRPSKDFTNADVASLFNQTLLATSTDTSSTANTTGGVTSNSSAIVSSPTNDVRHGASTGVVAGATIGVVVAVLIFSSLLWVWRRSSMAAGTKDQGEARTESRQSLIVEDEKAVNWLRANVVSIVYDPSNPCRVPGMEAPTEQVHGKVESSLVN</sequence>
<dbReference type="Pfam" id="PF24681">
    <property type="entry name" value="Kelch_KLHDC2_KLHL20_DRC7"/>
    <property type="match status" value="1"/>
</dbReference>
<name>A0A9X0ANZ7_9HELO</name>
<dbReference type="OrthoDB" id="10251809at2759"/>
<accession>A0A9X0ANZ7</accession>
<keyword evidence="6" id="KW-1185">Reference proteome</keyword>
<feature type="compositionally biased region" description="Polar residues" evidence="3">
    <location>
        <begin position="513"/>
        <end position="524"/>
    </location>
</feature>
<feature type="transmembrane region" description="Helical" evidence="4">
    <location>
        <begin position="538"/>
        <end position="560"/>
    </location>
</feature>
<protein>
    <recommendedName>
        <fullName evidence="7">Cell wall anchored protein</fullName>
    </recommendedName>
</protein>
<dbReference type="AlphaFoldDB" id="A0A9X0ANZ7"/>
<dbReference type="PANTHER" id="PTHR46228">
    <property type="entry name" value="KELCH DOMAIN-CONTAINING PROTEIN"/>
    <property type="match status" value="1"/>
</dbReference>
<evidence type="ECO:0000256" key="1">
    <source>
        <dbReference type="ARBA" id="ARBA00022441"/>
    </source>
</evidence>
<dbReference type="InterPro" id="IPR015915">
    <property type="entry name" value="Kelch-typ_b-propeller"/>
</dbReference>
<proteinExistence type="predicted"/>
<feature type="region of interest" description="Disordered" evidence="3">
    <location>
        <begin position="504"/>
        <end position="524"/>
    </location>
</feature>
<dbReference type="InterPro" id="IPR011043">
    <property type="entry name" value="Gal_Oxase/kelch_b-propeller"/>
</dbReference>
<organism evidence="5 6">
    <name type="scientific">Sclerotinia nivalis</name>
    <dbReference type="NCBI Taxonomy" id="352851"/>
    <lineage>
        <taxon>Eukaryota</taxon>
        <taxon>Fungi</taxon>
        <taxon>Dikarya</taxon>
        <taxon>Ascomycota</taxon>
        <taxon>Pezizomycotina</taxon>
        <taxon>Leotiomycetes</taxon>
        <taxon>Helotiales</taxon>
        <taxon>Sclerotiniaceae</taxon>
        <taxon>Sclerotinia</taxon>
    </lineage>
</organism>
<dbReference type="Proteomes" id="UP001152300">
    <property type="component" value="Unassembled WGS sequence"/>
</dbReference>
<dbReference type="PANTHER" id="PTHR46228:SF2">
    <property type="entry name" value="KELCH REPEAT PROTEIN (AFU_ORTHOLOGUE AFUA_4G14350)"/>
    <property type="match status" value="1"/>
</dbReference>
<keyword evidence="1" id="KW-0880">Kelch repeat</keyword>
<gene>
    <name evidence="5" type="ORF">OCU04_005261</name>
</gene>
<evidence type="ECO:0000313" key="5">
    <source>
        <dbReference type="EMBL" id="KAJ8066175.1"/>
    </source>
</evidence>
<dbReference type="SUPFAM" id="SSF50965">
    <property type="entry name" value="Galactose oxidase, central domain"/>
    <property type="match status" value="1"/>
</dbReference>
<keyword evidence="2" id="KW-0677">Repeat</keyword>
<evidence type="ECO:0000256" key="4">
    <source>
        <dbReference type="SAM" id="Phobius"/>
    </source>
</evidence>
<keyword evidence="4" id="KW-0812">Transmembrane</keyword>
<evidence type="ECO:0000256" key="2">
    <source>
        <dbReference type="ARBA" id="ARBA00022737"/>
    </source>
</evidence>
<dbReference type="EMBL" id="JAPEIS010000005">
    <property type="protein sequence ID" value="KAJ8066175.1"/>
    <property type="molecule type" value="Genomic_DNA"/>
</dbReference>
<evidence type="ECO:0000313" key="6">
    <source>
        <dbReference type="Proteomes" id="UP001152300"/>
    </source>
</evidence>
<dbReference type="Gene3D" id="2.120.10.80">
    <property type="entry name" value="Kelch-type beta propeller"/>
    <property type="match status" value="2"/>
</dbReference>
<comment type="caution">
    <text evidence="5">The sequence shown here is derived from an EMBL/GenBank/DDBJ whole genome shotgun (WGS) entry which is preliminary data.</text>
</comment>